<dbReference type="SUPFAM" id="SSF53850">
    <property type="entry name" value="Periplasmic binding protein-like II"/>
    <property type="match status" value="1"/>
</dbReference>
<protein>
    <recommendedName>
        <fullName evidence="7 16">ATP phosphoribosyltransferase</fullName>
        <shortName evidence="16">ATP-PRT</shortName>
        <shortName evidence="16">ATP-PRTase</shortName>
        <ecNumber evidence="6 16">2.4.2.17</ecNumber>
    </recommendedName>
</protein>
<evidence type="ECO:0000313" key="19">
    <source>
        <dbReference type="Proteomes" id="UP000449710"/>
    </source>
</evidence>
<dbReference type="GO" id="GO:0005524">
    <property type="term" value="F:ATP binding"/>
    <property type="evidence" value="ECO:0007669"/>
    <property type="project" value="UniProtKB-KW"/>
</dbReference>
<keyword evidence="12 16" id="KW-0547">Nucleotide-binding</keyword>
<dbReference type="GO" id="GO:0005737">
    <property type="term" value="C:cytoplasm"/>
    <property type="evidence" value="ECO:0007669"/>
    <property type="project" value="UniProtKB-SubCell"/>
</dbReference>
<evidence type="ECO:0000256" key="1">
    <source>
        <dbReference type="ARBA" id="ARBA00000915"/>
    </source>
</evidence>
<evidence type="ECO:0000256" key="15">
    <source>
        <dbReference type="ARBA" id="ARBA00024861"/>
    </source>
</evidence>
<comment type="similarity">
    <text evidence="4 16">Belongs to the ATP phosphoribosyltransferase family. Short subfamily.</text>
</comment>
<keyword evidence="10 16" id="KW-0328">Glycosyltransferase</keyword>
<name>A0AA44BDW4_9CLOT</name>
<dbReference type="PANTHER" id="PTHR21403">
    <property type="entry name" value="ATP PHOSPHORIBOSYLTRANSFERASE ATP-PRTASE"/>
    <property type="match status" value="1"/>
</dbReference>
<accession>A0AA44BDW4</accession>
<evidence type="ECO:0000256" key="10">
    <source>
        <dbReference type="ARBA" id="ARBA00022676"/>
    </source>
</evidence>
<comment type="pathway">
    <text evidence="3 16">Amino-acid biosynthesis; L-histidine biosynthesis; L-histidine from 5-phospho-alpha-D-ribose 1-diphosphate: step 1/9.</text>
</comment>
<dbReference type="GO" id="GO:0000105">
    <property type="term" value="P:L-histidine biosynthetic process"/>
    <property type="evidence" value="ECO:0007669"/>
    <property type="project" value="UniProtKB-UniRule"/>
</dbReference>
<evidence type="ECO:0000256" key="5">
    <source>
        <dbReference type="ARBA" id="ARBA00011496"/>
    </source>
</evidence>
<reference evidence="18 19" key="1">
    <citation type="submission" date="2019-04" db="EMBL/GenBank/DDBJ databases">
        <title>Isachenkonia alkalipeptolytica gen. nov. sp. nov. a new anaerobic, alkiliphilic organothrophic bacterium capable to reduce synthesized ferrihydrite isolated from a soda lake.</title>
        <authorList>
            <person name="Toshchakov S.V."/>
            <person name="Zavarzina D.G."/>
            <person name="Zhilina T.N."/>
            <person name="Kostrikina N.A."/>
            <person name="Kublanov I.V."/>
        </authorList>
    </citation>
    <scope>NUCLEOTIDE SEQUENCE [LARGE SCALE GENOMIC DNA]</scope>
    <source>
        <strain evidence="18 19">Z-1701</strain>
    </source>
</reference>
<dbReference type="AlphaFoldDB" id="A0AA44BDW4"/>
<comment type="catalytic activity">
    <reaction evidence="1 16">
        <text>1-(5-phospho-beta-D-ribosyl)-ATP + diphosphate = 5-phospho-alpha-D-ribose 1-diphosphate + ATP</text>
        <dbReference type="Rhea" id="RHEA:18473"/>
        <dbReference type="ChEBI" id="CHEBI:30616"/>
        <dbReference type="ChEBI" id="CHEBI:33019"/>
        <dbReference type="ChEBI" id="CHEBI:58017"/>
        <dbReference type="ChEBI" id="CHEBI:73183"/>
        <dbReference type="EC" id="2.4.2.17"/>
    </reaction>
</comment>
<dbReference type="NCBIfam" id="TIGR00070">
    <property type="entry name" value="hisG"/>
    <property type="match status" value="1"/>
</dbReference>
<evidence type="ECO:0000256" key="4">
    <source>
        <dbReference type="ARBA" id="ARBA00009489"/>
    </source>
</evidence>
<dbReference type="Pfam" id="PF01634">
    <property type="entry name" value="HisG"/>
    <property type="match status" value="1"/>
</dbReference>
<evidence type="ECO:0000259" key="17">
    <source>
        <dbReference type="Pfam" id="PF01634"/>
    </source>
</evidence>
<evidence type="ECO:0000313" key="18">
    <source>
        <dbReference type="EMBL" id="NBG87510.1"/>
    </source>
</evidence>
<feature type="domain" description="ATP phosphoribosyltransferase catalytic" evidence="17">
    <location>
        <begin position="51"/>
        <end position="203"/>
    </location>
</feature>
<keyword evidence="14 16" id="KW-0368">Histidine biosynthesis</keyword>
<proteinExistence type="inferred from homology"/>
<dbReference type="EMBL" id="SUMG01000002">
    <property type="protein sequence ID" value="NBG87510.1"/>
    <property type="molecule type" value="Genomic_DNA"/>
</dbReference>
<comment type="function">
    <text evidence="15 16">Catalyzes the condensation of ATP and 5-phosphoribose 1-diphosphate to form N'-(5'-phosphoribosyl)-ATP (PR-ATP). Has a crucial role in the pathway because the rate of histidine biosynthesis seems to be controlled primarily by regulation of HisG enzymatic activity.</text>
</comment>
<comment type="subunit">
    <text evidence="5 16">Heteromultimer composed of HisG and HisZ subunits.</text>
</comment>
<evidence type="ECO:0000256" key="13">
    <source>
        <dbReference type="ARBA" id="ARBA00022840"/>
    </source>
</evidence>
<dbReference type="FunFam" id="3.40.190.10:FF:000011">
    <property type="entry name" value="ATP phosphoribosyltransferase"/>
    <property type="match status" value="1"/>
</dbReference>
<dbReference type="FunFam" id="3.40.190.10:FF:000008">
    <property type="entry name" value="ATP phosphoribosyltransferase"/>
    <property type="match status" value="1"/>
</dbReference>
<gene>
    <name evidence="16" type="primary">hisG</name>
    <name evidence="18" type="ORF">ISALK_03265</name>
</gene>
<dbReference type="InterPro" id="IPR018198">
    <property type="entry name" value="ATP_PRibTrfase_CS"/>
</dbReference>
<dbReference type="PROSITE" id="PS01316">
    <property type="entry name" value="ATP_P_PHORIBOSYLTR"/>
    <property type="match status" value="1"/>
</dbReference>
<evidence type="ECO:0000256" key="6">
    <source>
        <dbReference type="ARBA" id="ARBA00011946"/>
    </source>
</evidence>
<evidence type="ECO:0000256" key="8">
    <source>
        <dbReference type="ARBA" id="ARBA00022490"/>
    </source>
</evidence>
<comment type="caution">
    <text evidence="18">The sequence shown here is derived from an EMBL/GenBank/DDBJ whole genome shotgun (WGS) entry which is preliminary data.</text>
</comment>
<evidence type="ECO:0000256" key="16">
    <source>
        <dbReference type="HAMAP-Rule" id="MF_01018"/>
    </source>
</evidence>
<evidence type="ECO:0000256" key="3">
    <source>
        <dbReference type="ARBA" id="ARBA00004667"/>
    </source>
</evidence>
<dbReference type="Proteomes" id="UP000449710">
    <property type="component" value="Unassembled WGS sequence"/>
</dbReference>
<comment type="domain">
    <text evidence="16">Lacks the C-terminal regulatory region which is replaced by HisZ.</text>
</comment>
<keyword evidence="8 16" id="KW-0963">Cytoplasm</keyword>
<evidence type="ECO:0000256" key="12">
    <source>
        <dbReference type="ARBA" id="ARBA00022741"/>
    </source>
</evidence>
<dbReference type="InterPro" id="IPR013820">
    <property type="entry name" value="ATP_PRibTrfase_cat"/>
</dbReference>
<evidence type="ECO:0000256" key="7">
    <source>
        <dbReference type="ARBA" id="ARBA00020998"/>
    </source>
</evidence>
<comment type="subcellular location">
    <subcellularLocation>
        <location evidence="2 16">Cytoplasm</location>
    </subcellularLocation>
</comment>
<dbReference type="CDD" id="cd13595">
    <property type="entry name" value="PBP2_HisGs"/>
    <property type="match status" value="1"/>
</dbReference>
<dbReference type="Gene3D" id="3.40.190.10">
    <property type="entry name" value="Periplasmic binding protein-like II"/>
    <property type="match status" value="2"/>
</dbReference>
<dbReference type="EC" id="2.4.2.17" evidence="6 16"/>
<evidence type="ECO:0000256" key="14">
    <source>
        <dbReference type="ARBA" id="ARBA00023102"/>
    </source>
</evidence>
<dbReference type="GO" id="GO:0003879">
    <property type="term" value="F:ATP phosphoribosyltransferase activity"/>
    <property type="evidence" value="ECO:0007669"/>
    <property type="project" value="UniProtKB-UniRule"/>
</dbReference>
<keyword evidence="9 16" id="KW-0028">Amino-acid biosynthesis</keyword>
<keyword evidence="13 16" id="KW-0067">ATP-binding</keyword>
<keyword evidence="11 16" id="KW-0808">Transferase</keyword>
<evidence type="ECO:0000256" key="9">
    <source>
        <dbReference type="ARBA" id="ARBA00022605"/>
    </source>
</evidence>
<evidence type="ECO:0000256" key="2">
    <source>
        <dbReference type="ARBA" id="ARBA00004496"/>
    </source>
</evidence>
<evidence type="ECO:0000256" key="11">
    <source>
        <dbReference type="ARBA" id="ARBA00022679"/>
    </source>
</evidence>
<organism evidence="18 19">
    <name type="scientific">Isachenkonia alkalipeptolytica</name>
    <dbReference type="NCBI Taxonomy" id="2565777"/>
    <lineage>
        <taxon>Bacteria</taxon>
        <taxon>Bacillati</taxon>
        <taxon>Bacillota</taxon>
        <taxon>Clostridia</taxon>
        <taxon>Eubacteriales</taxon>
        <taxon>Clostridiaceae</taxon>
        <taxon>Isachenkonia</taxon>
    </lineage>
</organism>
<dbReference type="InterPro" id="IPR024893">
    <property type="entry name" value="ATP_PRibTrfase_HisG_short"/>
</dbReference>
<dbReference type="RefSeq" id="WP_160718985.1">
    <property type="nucleotide sequence ID" value="NZ_SUMG01000002.1"/>
</dbReference>
<dbReference type="InterPro" id="IPR001348">
    <property type="entry name" value="ATP_PRibTrfase_HisG"/>
</dbReference>
<dbReference type="PANTHER" id="PTHR21403:SF8">
    <property type="entry name" value="ATP PHOSPHORIBOSYLTRANSFERASE"/>
    <property type="match status" value="1"/>
</dbReference>
<sequence length="233" mass="26009">MINIALAKGRLAEEGYKVFKALGYSVPAMEKKSRKLIFESPEKGLRFILVKPADVPIYVEKGAADLGIVGKDTLLEKDRNLYELLDLGFGKCKFSVAGLKGEDKNFYPGPLRVATKYPKVAKNYFLKRGIAIDIIELQGSVELAPIIGLSDVIVDIVETGNTLVENGLEVFEDITPLSARLIANKVSFKTKNGVMETLIEDIQRYLHRQDVEEKEEDLKKQHFAKEARSHAVD</sequence>
<dbReference type="HAMAP" id="MF_01018">
    <property type="entry name" value="HisG_Short"/>
    <property type="match status" value="1"/>
</dbReference>
<keyword evidence="19" id="KW-1185">Reference proteome</keyword>